<dbReference type="Proteomes" id="UP000822688">
    <property type="component" value="Chromosome 8"/>
</dbReference>
<comment type="similarity">
    <text evidence="2">Belongs to the EAF family.</text>
</comment>
<feature type="compositionally biased region" description="Acidic residues" evidence="8">
    <location>
        <begin position="262"/>
        <end position="274"/>
    </location>
</feature>
<keyword evidence="3" id="KW-0597">Phosphoprotein</keyword>
<feature type="compositionally biased region" description="Acidic residues" evidence="8">
    <location>
        <begin position="239"/>
        <end position="254"/>
    </location>
</feature>
<gene>
    <name evidence="10" type="ORF">KC19_8G089000</name>
</gene>
<dbReference type="PANTHER" id="PTHR15970:SF2">
    <property type="entry name" value="ELL-ASSOCIATED FACTOR EAF"/>
    <property type="match status" value="1"/>
</dbReference>
<evidence type="ECO:0000256" key="8">
    <source>
        <dbReference type="SAM" id="MobiDB-lite"/>
    </source>
</evidence>
<dbReference type="Pfam" id="PF09816">
    <property type="entry name" value="EAF"/>
    <property type="match status" value="1"/>
</dbReference>
<feature type="region of interest" description="Disordered" evidence="8">
    <location>
        <begin position="122"/>
        <end position="141"/>
    </location>
</feature>
<dbReference type="OrthoDB" id="125903at2759"/>
<feature type="compositionally biased region" description="Basic residues" evidence="8">
    <location>
        <begin position="175"/>
        <end position="191"/>
    </location>
</feature>
<evidence type="ECO:0000256" key="7">
    <source>
        <dbReference type="ARBA" id="ARBA00023242"/>
    </source>
</evidence>
<accession>A0A8T0GYN6</accession>
<keyword evidence="4" id="KW-0805">Transcription regulation</keyword>
<keyword evidence="6" id="KW-0804">Transcription</keyword>
<evidence type="ECO:0000313" key="11">
    <source>
        <dbReference type="Proteomes" id="UP000822688"/>
    </source>
</evidence>
<comment type="caution">
    <text evidence="10">The sequence shown here is derived from an EMBL/GenBank/DDBJ whole genome shotgun (WGS) entry which is preliminary data.</text>
</comment>
<evidence type="ECO:0000256" key="1">
    <source>
        <dbReference type="ARBA" id="ARBA00004123"/>
    </source>
</evidence>
<keyword evidence="11" id="KW-1185">Reference proteome</keyword>
<feature type="compositionally biased region" description="Basic and acidic residues" evidence="8">
    <location>
        <begin position="218"/>
        <end position="229"/>
    </location>
</feature>
<name>A0A8T0GYN6_CERPU</name>
<dbReference type="GO" id="GO:0003711">
    <property type="term" value="F:transcription elongation factor activity"/>
    <property type="evidence" value="ECO:0007669"/>
    <property type="project" value="TreeGrafter"/>
</dbReference>
<evidence type="ECO:0000259" key="9">
    <source>
        <dbReference type="Pfam" id="PF09816"/>
    </source>
</evidence>
<reference evidence="10" key="1">
    <citation type="submission" date="2020-06" db="EMBL/GenBank/DDBJ databases">
        <title>WGS assembly of Ceratodon purpureus strain R40.</title>
        <authorList>
            <person name="Carey S.B."/>
            <person name="Jenkins J."/>
            <person name="Shu S."/>
            <person name="Lovell J.T."/>
            <person name="Sreedasyam A."/>
            <person name="Maumus F."/>
            <person name="Tiley G.P."/>
            <person name="Fernandez-Pozo N."/>
            <person name="Barry K."/>
            <person name="Chen C."/>
            <person name="Wang M."/>
            <person name="Lipzen A."/>
            <person name="Daum C."/>
            <person name="Saski C.A."/>
            <person name="Payton A.C."/>
            <person name="Mcbreen J.C."/>
            <person name="Conrad R.E."/>
            <person name="Kollar L.M."/>
            <person name="Olsson S."/>
            <person name="Huttunen S."/>
            <person name="Landis J.B."/>
            <person name="Wickett N.J."/>
            <person name="Johnson M.G."/>
            <person name="Rensing S.A."/>
            <person name="Grimwood J."/>
            <person name="Schmutz J."/>
            <person name="Mcdaniel S.F."/>
        </authorList>
    </citation>
    <scope>NUCLEOTIDE SEQUENCE</scope>
    <source>
        <strain evidence="10">R40</strain>
    </source>
</reference>
<evidence type="ECO:0000256" key="3">
    <source>
        <dbReference type="ARBA" id="ARBA00022553"/>
    </source>
</evidence>
<feature type="compositionally biased region" description="Low complexity" evidence="8">
    <location>
        <begin position="122"/>
        <end position="131"/>
    </location>
</feature>
<keyword evidence="5" id="KW-0010">Activator</keyword>
<protein>
    <recommendedName>
        <fullName evidence="9">Transcription elongation factor Eaf N-terminal domain-containing protein</fullName>
    </recommendedName>
</protein>
<evidence type="ECO:0000313" key="10">
    <source>
        <dbReference type="EMBL" id="KAG0564170.1"/>
    </source>
</evidence>
<dbReference type="InterPro" id="IPR027093">
    <property type="entry name" value="EAF_fam"/>
</dbReference>
<dbReference type="InterPro" id="IPR019194">
    <property type="entry name" value="Tscrpt_elong_fac_Eaf_N"/>
</dbReference>
<dbReference type="GO" id="GO:0006368">
    <property type="term" value="P:transcription elongation by RNA polymerase II"/>
    <property type="evidence" value="ECO:0007669"/>
    <property type="project" value="InterPro"/>
</dbReference>
<proteinExistence type="inferred from homology"/>
<sequence>MARAVEPDTAPPAETYFPLILGPTILESTPARFYSLRYEFKPASIDTGSPGTLHKGVENKVTVEFSNNQAGKPKVAFQGNSEDCKDMDAVIFFDGQNFRLERLHRAVKSLRHLRQGETAAALAGSGSGAVSPVHANGGHSNVEKNAYKAHHITETITDEVPVAPKPEVAPAPAKKPAKKKGGSSKATNKRHSPVEVKEASPEIDIDEFEIPEAEPDIEPERDPEPEPKKAKQTIAPPVEEVDVVGEDDEEIVEVLEEHSDYEIEDVDVSEDEEADGGKSGSDPAATLRAQAAAAAGNKSSSDSGSSSSDSGSGSSSSESGSDDEDSASSGDDI</sequence>
<comment type="subcellular location">
    <subcellularLocation>
        <location evidence="1">Nucleus</location>
    </subcellularLocation>
</comment>
<feature type="compositionally biased region" description="Acidic residues" evidence="8">
    <location>
        <begin position="320"/>
        <end position="333"/>
    </location>
</feature>
<feature type="compositionally biased region" description="Acidic residues" evidence="8">
    <location>
        <begin position="201"/>
        <end position="217"/>
    </location>
</feature>
<dbReference type="PANTHER" id="PTHR15970">
    <property type="entry name" value="ELL-ASSOCIATED FACTOR EAF"/>
    <property type="match status" value="1"/>
</dbReference>
<keyword evidence="7" id="KW-0539">Nucleus</keyword>
<organism evidence="10 11">
    <name type="scientific">Ceratodon purpureus</name>
    <name type="common">Fire moss</name>
    <name type="synonym">Dicranum purpureum</name>
    <dbReference type="NCBI Taxonomy" id="3225"/>
    <lineage>
        <taxon>Eukaryota</taxon>
        <taxon>Viridiplantae</taxon>
        <taxon>Streptophyta</taxon>
        <taxon>Embryophyta</taxon>
        <taxon>Bryophyta</taxon>
        <taxon>Bryophytina</taxon>
        <taxon>Bryopsida</taxon>
        <taxon>Dicranidae</taxon>
        <taxon>Pseudoditrichales</taxon>
        <taxon>Ditrichaceae</taxon>
        <taxon>Ceratodon</taxon>
    </lineage>
</organism>
<evidence type="ECO:0000256" key="5">
    <source>
        <dbReference type="ARBA" id="ARBA00023159"/>
    </source>
</evidence>
<feature type="compositionally biased region" description="Low complexity" evidence="8">
    <location>
        <begin position="284"/>
        <end position="319"/>
    </location>
</feature>
<feature type="region of interest" description="Disordered" evidence="8">
    <location>
        <begin position="155"/>
        <end position="333"/>
    </location>
</feature>
<evidence type="ECO:0000256" key="4">
    <source>
        <dbReference type="ARBA" id="ARBA00023015"/>
    </source>
</evidence>
<feature type="domain" description="Transcription elongation factor Eaf N-terminal" evidence="9">
    <location>
        <begin position="17"/>
        <end position="112"/>
    </location>
</feature>
<dbReference type="AlphaFoldDB" id="A0A8T0GYN6"/>
<dbReference type="EMBL" id="CM026429">
    <property type="protein sequence ID" value="KAG0564170.1"/>
    <property type="molecule type" value="Genomic_DNA"/>
</dbReference>
<dbReference type="GO" id="GO:0032783">
    <property type="term" value="C:super elongation complex"/>
    <property type="evidence" value="ECO:0007669"/>
    <property type="project" value="InterPro"/>
</dbReference>
<evidence type="ECO:0000256" key="6">
    <source>
        <dbReference type="ARBA" id="ARBA00023163"/>
    </source>
</evidence>
<evidence type="ECO:0000256" key="2">
    <source>
        <dbReference type="ARBA" id="ARBA00007798"/>
    </source>
</evidence>